<dbReference type="Proteomes" id="UP000708338">
    <property type="component" value="Unassembled WGS sequence"/>
</dbReference>
<dbReference type="AlphaFoldDB" id="A0AA41FK09"/>
<sequence>MIISANQLQNISRTIFNLMNGVYELDVFKSPYNDLITCELSKNSNKVYKEIGSLIKLFNKLDGTDKDKYVNIDRLHDAIDDILEEFTISAISMGYLSAKKIIDINFSPSPYHVYFRKQLFDPHGLVCTSYERLCRVINKIEQQAKNLGDTDKVKQILERMWQYTELEYSTFVDKGFSHGLALGNGEYPLWYNPEFENNFNAMPSCIHNLTKKTVNELYNCAGELFDLRDNYVSSKITLEFMKCQDEMIKSFPEFGEHINKICFFHSLYETTEINDAFYRGFEFGLRMAVDVFYREK</sequence>
<protein>
    <submittedName>
        <fullName evidence="1">Uncharacterized protein</fullName>
    </submittedName>
</protein>
<evidence type="ECO:0000313" key="2">
    <source>
        <dbReference type="Proteomes" id="UP000708338"/>
    </source>
</evidence>
<organism evidence="1 2">
    <name type="scientific">Enterocloster citroniae</name>
    <dbReference type="NCBI Taxonomy" id="358743"/>
    <lineage>
        <taxon>Bacteria</taxon>
        <taxon>Bacillati</taxon>
        <taxon>Bacillota</taxon>
        <taxon>Clostridia</taxon>
        <taxon>Lachnospirales</taxon>
        <taxon>Lachnospiraceae</taxon>
        <taxon>Enterocloster</taxon>
    </lineage>
</organism>
<name>A0AA41FK09_9FIRM</name>
<evidence type="ECO:0000313" key="1">
    <source>
        <dbReference type="EMBL" id="MBT9812962.1"/>
    </source>
</evidence>
<proteinExistence type="predicted"/>
<dbReference type="RefSeq" id="WP_215630395.1">
    <property type="nucleotide sequence ID" value="NZ_JAQDJP010000009.1"/>
</dbReference>
<comment type="caution">
    <text evidence="1">The sequence shown here is derived from an EMBL/GenBank/DDBJ whole genome shotgun (WGS) entry which is preliminary data.</text>
</comment>
<accession>A0AA41FK09</accession>
<dbReference type="EMBL" id="WQPS01000115">
    <property type="protein sequence ID" value="MBT9812962.1"/>
    <property type="molecule type" value="Genomic_DNA"/>
</dbReference>
<gene>
    <name evidence="1" type="ORF">GPL26_25645</name>
</gene>
<reference evidence="1" key="1">
    <citation type="journal article" date="2021" name="Gut Microbes">
        <title>A synthetic consortium of 100 gut commensals modulates the composition and function in a colon model of the microbiome of elderly subjects.</title>
        <authorList>
            <person name="Perez M."/>
            <person name="Ntemiri A."/>
            <person name="Tan H."/>
            <person name="Harris H.M.B."/>
            <person name="Roager H.M."/>
            <person name="Ribiere C."/>
            <person name="O'Toole P.W."/>
        </authorList>
    </citation>
    <scope>NUCLEOTIDE SEQUENCE</scope>
    <source>
        <strain evidence="1">MCC335</strain>
    </source>
</reference>